<dbReference type="STRING" id="665118.SAMN02983003_0751"/>
<dbReference type="RefSeq" id="WP_084603223.1">
    <property type="nucleotide sequence ID" value="NZ_FPKU01000001.1"/>
</dbReference>
<evidence type="ECO:0000256" key="3">
    <source>
        <dbReference type="ARBA" id="ARBA00022475"/>
    </source>
</evidence>
<comment type="similarity">
    <text evidence="8">Belongs to the binding-protein-dependent transport system permease family.</text>
</comment>
<evidence type="ECO:0000313" key="10">
    <source>
        <dbReference type="EMBL" id="SFZ81880.1"/>
    </source>
</evidence>
<dbReference type="Gene3D" id="1.10.3720.10">
    <property type="entry name" value="MetI-like"/>
    <property type="match status" value="2"/>
</dbReference>
<keyword evidence="2 8" id="KW-0813">Transport</keyword>
<dbReference type="InterPro" id="IPR035906">
    <property type="entry name" value="MetI-like_sf"/>
</dbReference>
<evidence type="ECO:0000256" key="4">
    <source>
        <dbReference type="ARBA" id="ARBA00022519"/>
    </source>
</evidence>
<protein>
    <submittedName>
        <fullName evidence="10">Iron(III) transport system permease protein</fullName>
    </submittedName>
</protein>
<proteinExistence type="inferred from homology"/>
<dbReference type="OrthoDB" id="27542at2"/>
<feature type="transmembrane region" description="Helical" evidence="8">
    <location>
        <begin position="75"/>
        <end position="99"/>
    </location>
</feature>
<dbReference type="EMBL" id="FPKU01000001">
    <property type="protein sequence ID" value="SFZ81880.1"/>
    <property type="molecule type" value="Genomic_DNA"/>
</dbReference>
<feature type="transmembrane region" description="Helical" evidence="8">
    <location>
        <begin position="319"/>
        <end position="345"/>
    </location>
</feature>
<feature type="domain" description="ABC transmembrane type-1" evidence="9">
    <location>
        <begin position="377"/>
        <end position="566"/>
    </location>
</feature>
<organism evidence="10 11">
    <name type="scientific">Devosia enhydra</name>
    <dbReference type="NCBI Taxonomy" id="665118"/>
    <lineage>
        <taxon>Bacteria</taxon>
        <taxon>Pseudomonadati</taxon>
        <taxon>Pseudomonadota</taxon>
        <taxon>Alphaproteobacteria</taxon>
        <taxon>Hyphomicrobiales</taxon>
        <taxon>Devosiaceae</taxon>
        <taxon>Devosia</taxon>
    </lineage>
</organism>
<keyword evidence="7 8" id="KW-0472">Membrane</keyword>
<dbReference type="PROSITE" id="PS50928">
    <property type="entry name" value="ABC_TM1"/>
    <property type="match status" value="2"/>
</dbReference>
<feature type="transmembrane region" description="Helical" evidence="8">
    <location>
        <begin position="25"/>
        <end position="46"/>
    </location>
</feature>
<accession>A0A1K2HU54</accession>
<reference evidence="10 11" key="1">
    <citation type="submission" date="2016-11" db="EMBL/GenBank/DDBJ databases">
        <authorList>
            <person name="Jaros S."/>
            <person name="Januszkiewicz K."/>
            <person name="Wedrychowicz H."/>
        </authorList>
    </citation>
    <scope>NUCLEOTIDE SEQUENCE [LARGE SCALE GENOMIC DNA]</scope>
    <source>
        <strain evidence="10 11">ATCC 23634</strain>
    </source>
</reference>
<dbReference type="InterPro" id="IPR000515">
    <property type="entry name" value="MetI-like"/>
</dbReference>
<feature type="transmembrane region" description="Helical" evidence="8">
    <location>
        <begin position="269"/>
        <end position="289"/>
    </location>
</feature>
<keyword evidence="3" id="KW-1003">Cell membrane</keyword>
<keyword evidence="11" id="KW-1185">Reference proteome</keyword>
<dbReference type="Proteomes" id="UP000183447">
    <property type="component" value="Unassembled WGS sequence"/>
</dbReference>
<feature type="transmembrane region" description="Helical" evidence="8">
    <location>
        <begin position="224"/>
        <end position="249"/>
    </location>
</feature>
<dbReference type="Pfam" id="PF00528">
    <property type="entry name" value="BPD_transp_1"/>
    <property type="match status" value="2"/>
</dbReference>
<dbReference type="SUPFAM" id="SSF161098">
    <property type="entry name" value="MetI-like"/>
    <property type="match status" value="2"/>
</dbReference>
<feature type="domain" description="ABC transmembrane type-1" evidence="9">
    <location>
        <begin position="76"/>
        <end position="292"/>
    </location>
</feature>
<dbReference type="PANTHER" id="PTHR43357">
    <property type="entry name" value="INNER MEMBRANE ABC TRANSPORTER PERMEASE PROTEIN YDCV"/>
    <property type="match status" value="1"/>
</dbReference>
<feature type="transmembrane region" description="Helical" evidence="8">
    <location>
        <begin position="491"/>
        <end position="512"/>
    </location>
</feature>
<feature type="transmembrane region" description="Helical" evidence="8">
    <location>
        <begin position="442"/>
        <end position="462"/>
    </location>
</feature>
<dbReference type="AlphaFoldDB" id="A0A1K2HU54"/>
<evidence type="ECO:0000259" key="9">
    <source>
        <dbReference type="PROSITE" id="PS50928"/>
    </source>
</evidence>
<dbReference type="GO" id="GO:0005886">
    <property type="term" value="C:plasma membrane"/>
    <property type="evidence" value="ECO:0007669"/>
    <property type="project" value="UniProtKB-SubCell"/>
</dbReference>
<name>A0A1K2HU54_9HYPH</name>
<dbReference type="CDD" id="cd06261">
    <property type="entry name" value="TM_PBP2"/>
    <property type="match status" value="2"/>
</dbReference>
<feature type="transmembrane region" description="Helical" evidence="8">
    <location>
        <begin position="111"/>
        <end position="134"/>
    </location>
</feature>
<evidence type="ECO:0000256" key="1">
    <source>
        <dbReference type="ARBA" id="ARBA00004429"/>
    </source>
</evidence>
<feature type="transmembrane region" description="Helical" evidence="8">
    <location>
        <begin position="162"/>
        <end position="186"/>
    </location>
</feature>
<comment type="subcellular location">
    <subcellularLocation>
        <location evidence="1">Cell inner membrane</location>
        <topology evidence="1">Multi-pass membrane protein</topology>
    </subcellularLocation>
    <subcellularLocation>
        <location evidence="8">Cell membrane</location>
        <topology evidence="8">Multi-pass membrane protein</topology>
    </subcellularLocation>
</comment>
<keyword evidence="4" id="KW-0997">Cell inner membrane</keyword>
<feature type="transmembrane region" description="Helical" evidence="8">
    <location>
        <begin position="381"/>
        <end position="403"/>
    </location>
</feature>
<keyword evidence="6 8" id="KW-1133">Transmembrane helix</keyword>
<feature type="transmembrane region" description="Helical" evidence="8">
    <location>
        <begin position="415"/>
        <end position="436"/>
    </location>
</feature>
<evidence type="ECO:0000256" key="5">
    <source>
        <dbReference type="ARBA" id="ARBA00022692"/>
    </source>
</evidence>
<evidence type="ECO:0000256" key="7">
    <source>
        <dbReference type="ARBA" id="ARBA00023136"/>
    </source>
</evidence>
<keyword evidence="5 8" id="KW-0812">Transmembrane</keyword>
<dbReference type="PANTHER" id="PTHR43357:SF4">
    <property type="entry name" value="INNER MEMBRANE ABC TRANSPORTER PERMEASE PROTEIN YDCV"/>
    <property type="match status" value="1"/>
</dbReference>
<gene>
    <name evidence="10" type="ORF">SAMN02983003_0751</name>
</gene>
<evidence type="ECO:0000313" key="11">
    <source>
        <dbReference type="Proteomes" id="UP000183447"/>
    </source>
</evidence>
<evidence type="ECO:0000256" key="6">
    <source>
        <dbReference type="ARBA" id="ARBA00022989"/>
    </source>
</evidence>
<evidence type="ECO:0000256" key="2">
    <source>
        <dbReference type="ARBA" id="ARBA00022448"/>
    </source>
</evidence>
<evidence type="ECO:0000256" key="8">
    <source>
        <dbReference type="RuleBase" id="RU363032"/>
    </source>
</evidence>
<feature type="transmembrane region" description="Helical" evidence="8">
    <location>
        <begin position="548"/>
        <end position="569"/>
    </location>
</feature>
<dbReference type="GO" id="GO:0055085">
    <property type="term" value="P:transmembrane transport"/>
    <property type="evidence" value="ECO:0007669"/>
    <property type="project" value="InterPro"/>
</dbReference>
<sequence>MDATTRAAPTRKASALAGAIRNMTWFSAVLWALMAIVGLLVVYPLLTALIHEFDQVVIGLGELGQGDLAASVPTVLWNTFVVVVGGTVIALVIGSALAWANERSDASLGWIGQLLPLAALIVPPIAGVIGWAVLLDPRAGLMNHFIRNMLAPLGISFDTGPFNIYTMAGLVIITGLYIVPYVYLVVSAALQRLDPAVEEASRVSGANPFKTLYRVTLPAVRPSLVASALLGVISGVSLFSVPAILGGGARIDVLSVFIYRLLSVYPTRIGPALVLAMGMLVLVQVLLVAQHLLIRRGQSAAIGGRGFRGTRVKLGPFRYLVLAMAALYLLATAVLPLLGLLLVSLQPFWTPSINWATLTLDNFKFVLLENKTTVSALINSMWLGFVVASFNMLLTGATTLHFVRNPAARRLADSLTGMPATIPHTVIGVAFILAFSQPPLRIYGTTAILLLAYVVMTLPYAARAASAAADTIGIELGEASRINKASDLVTLWRIMLPLALPGLVAGWIMVFVHTVGEITASAFLSGTNNPVIGRVLLDFWTFGNFPQVASLALIITVISSTFVGLMLLVTRRRHAVTVS</sequence>